<dbReference type="Pfam" id="PF04547">
    <property type="entry name" value="Anoctamin"/>
    <property type="match status" value="1"/>
</dbReference>
<dbReference type="EMBL" id="KK583196">
    <property type="protein sequence ID" value="KDO32105.1"/>
    <property type="molecule type" value="Genomic_DNA"/>
</dbReference>
<feature type="transmembrane region" description="Helical" evidence="5">
    <location>
        <begin position="548"/>
        <end position="569"/>
    </location>
</feature>
<evidence type="ECO:0000256" key="5">
    <source>
        <dbReference type="SAM" id="Phobius"/>
    </source>
</evidence>
<feature type="transmembrane region" description="Helical" evidence="5">
    <location>
        <begin position="505"/>
        <end position="527"/>
    </location>
</feature>
<evidence type="ECO:0000256" key="1">
    <source>
        <dbReference type="ARBA" id="ARBA00004141"/>
    </source>
</evidence>
<evidence type="ECO:0000256" key="4">
    <source>
        <dbReference type="ARBA" id="ARBA00023136"/>
    </source>
</evidence>
<feature type="transmembrane region" description="Helical" evidence="5">
    <location>
        <begin position="745"/>
        <end position="765"/>
    </location>
</feature>
<feature type="transmembrane region" description="Helical" evidence="5">
    <location>
        <begin position="337"/>
        <end position="362"/>
    </location>
</feature>
<feature type="transmembrane region" description="Helical" evidence="5">
    <location>
        <begin position="704"/>
        <end position="725"/>
    </location>
</feature>
<dbReference type="GO" id="GO:0016020">
    <property type="term" value="C:membrane"/>
    <property type="evidence" value="ECO:0007669"/>
    <property type="project" value="UniProtKB-SubCell"/>
</dbReference>
<evidence type="ECO:0000259" key="6">
    <source>
        <dbReference type="Pfam" id="PF04547"/>
    </source>
</evidence>
<dbReference type="OrthoDB" id="296386at2759"/>
<evidence type="ECO:0000313" key="7">
    <source>
        <dbReference type="EMBL" id="KDO32105.1"/>
    </source>
</evidence>
<gene>
    <name evidence="7" type="ORF">SPRG_03323</name>
</gene>
<feature type="transmembrane region" description="Helical" evidence="5">
    <location>
        <begin position="461"/>
        <end position="485"/>
    </location>
</feature>
<dbReference type="RefSeq" id="XP_012197290.1">
    <property type="nucleotide sequence ID" value="XM_012341900.1"/>
</dbReference>
<reference evidence="7 8" key="1">
    <citation type="journal article" date="2013" name="PLoS Genet.">
        <title>Distinctive expansion of potential virulence genes in the genome of the oomycete fish pathogen Saprolegnia parasitica.</title>
        <authorList>
            <person name="Jiang R.H."/>
            <person name="de Bruijn I."/>
            <person name="Haas B.J."/>
            <person name="Belmonte R."/>
            <person name="Lobach L."/>
            <person name="Christie J."/>
            <person name="van den Ackerveken G."/>
            <person name="Bottin A."/>
            <person name="Bulone V."/>
            <person name="Diaz-Moreno S.M."/>
            <person name="Dumas B."/>
            <person name="Fan L."/>
            <person name="Gaulin E."/>
            <person name="Govers F."/>
            <person name="Grenville-Briggs L.J."/>
            <person name="Horner N.R."/>
            <person name="Levin J.Z."/>
            <person name="Mammella M."/>
            <person name="Meijer H.J."/>
            <person name="Morris P."/>
            <person name="Nusbaum C."/>
            <person name="Oome S."/>
            <person name="Phillips A.J."/>
            <person name="van Rooyen D."/>
            <person name="Rzeszutek E."/>
            <person name="Saraiva M."/>
            <person name="Secombes C.J."/>
            <person name="Seidl M.F."/>
            <person name="Snel B."/>
            <person name="Stassen J.H."/>
            <person name="Sykes S."/>
            <person name="Tripathy S."/>
            <person name="van den Berg H."/>
            <person name="Vega-Arreguin J.C."/>
            <person name="Wawra S."/>
            <person name="Young S.K."/>
            <person name="Zeng Q."/>
            <person name="Dieguez-Uribeondo J."/>
            <person name="Russ C."/>
            <person name="Tyler B.M."/>
            <person name="van West P."/>
        </authorList>
    </citation>
    <scope>NUCLEOTIDE SEQUENCE [LARGE SCALE GENOMIC DNA]</scope>
    <source>
        <strain evidence="7 8">CBS 223.65</strain>
    </source>
</reference>
<feature type="transmembrane region" description="Helical" evidence="5">
    <location>
        <begin position="656"/>
        <end position="683"/>
    </location>
</feature>
<dbReference type="GO" id="GO:0005254">
    <property type="term" value="F:chloride channel activity"/>
    <property type="evidence" value="ECO:0007669"/>
    <property type="project" value="TreeGrafter"/>
</dbReference>
<dbReference type="OMA" id="HEADRID"/>
<keyword evidence="4 5" id="KW-0472">Membrane</keyword>
<keyword evidence="3 5" id="KW-1133">Transmembrane helix</keyword>
<dbReference type="GeneID" id="24125836"/>
<proteinExistence type="predicted"/>
<sequence length="817" mass="91551">MATYGSIPLDETTLDGEPLLKKGHTCVSIQAPGDNDIFVSDGYGWDYAIVFPNVPVDAPAAEGLASKLHGAMANLPSVNLGAPIHTHVLPHLQAARDGITSGISVAHETIATGISTGISTVLDTTGIATVLGAFRTSNEHLSIEDMCHRIHKSGLELRLFYSSKDDSSNVAPYILCQVRAPFALLKHEADRIDISRLMDADALRATAMAGYPDANIAPFHIEDTLGQYKLSPYEFIHMTYTERPDMQPLYARDPASGQFFSGAERICLIESILTNANGGGAGLDLAKLEESGAIVAAFPLHNPAEKAALYEAWLHRRKMFTQPIDQITGYFGPKIGLYFAFLGHYASWLVSAGLIGSLIWVLEVLNNVPLYDGLTLSLGDHWLQVLVCGFSVFMVLWSTCMLEYWKRYNARLAMQWGTTDYTEEERPRPQFLGTLVPSPITGKPILYFDRKEQRKRMLQSWLVLLLLVLAVLVLVSFTFYLRYYMAVSHKETFAIALGGENGTRFYYGGTAASLTNVIQIALMAEIYDRVCMRMNDFENHATESAHEGSFILKSIIFHFVNNFAALFYITFIKSSLDDYCENGDCLQELRTTLVIIFGTQLIAGNIQEVLLPRLCIWLARCQAHTSTNAQVHHPVERQFFLNDYGWRGTFNDYLELVLQFGFTVLFVGAFPATPIFSLLNNVLEIRIDAYRLLTDYRRPTPRPVVNMGAWITVLDMLATLAIATNGYVMVYTSGVFDSLEAYDRLLFFLAFFALMLFVRYIIFAFMERNYSIEVRAQLKRQAFLSSKIYAREADDVVPEYAHDANYRFEILDGNVLG</sequence>
<name>A0A067CS88_SAPPC</name>
<keyword evidence="2 5" id="KW-0812">Transmembrane</keyword>
<organism evidence="7 8">
    <name type="scientific">Saprolegnia parasitica (strain CBS 223.65)</name>
    <dbReference type="NCBI Taxonomy" id="695850"/>
    <lineage>
        <taxon>Eukaryota</taxon>
        <taxon>Sar</taxon>
        <taxon>Stramenopiles</taxon>
        <taxon>Oomycota</taxon>
        <taxon>Saprolegniomycetes</taxon>
        <taxon>Saprolegniales</taxon>
        <taxon>Saprolegniaceae</taxon>
        <taxon>Saprolegnia</taxon>
    </lineage>
</organism>
<dbReference type="Proteomes" id="UP000030745">
    <property type="component" value="Unassembled WGS sequence"/>
</dbReference>
<protein>
    <recommendedName>
        <fullName evidence="6">Anoctamin transmembrane domain-containing protein</fullName>
    </recommendedName>
</protein>
<dbReference type="KEGG" id="spar:SPRG_03323"/>
<feature type="domain" description="Anoctamin transmembrane" evidence="6">
    <location>
        <begin position="327"/>
        <end position="781"/>
    </location>
</feature>
<comment type="subcellular location">
    <subcellularLocation>
        <location evidence="1">Membrane</location>
        <topology evidence="1">Multi-pass membrane protein</topology>
    </subcellularLocation>
</comment>
<dbReference type="AlphaFoldDB" id="A0A067CS88"/>
<dbReference type="VEuPathDB" id="FungiDB:SPRG_03323"/>
<evidence type="ECO:0000256" key="2">
    <source>
        <dbReference type="ARBA" id="ARBA00022692"/>
    </source>
</evidence>
<dbReference type="PANTHER" id="PTHR12308:SF73">
    <property type="entry name" value="ANOCTAMIN"/>
    <property type="match status" value="1"/>
</dbReference>
<dbReference type="InterPro" id="IPR049452">
    <property type="entry name" value="Anoctamin_TM"/>
</dbReference>
<feature type="transmembrane region" description="Helical" evidence="5">
    <location>
        <begin position="382"/>
        <end position="405"/>
    </location>
</feature>
<evidence type="ECO:0000256" key="3">
    <source>
        <dbReference type="ARBA" id="ARBA00022989"/>
    </source>
</evidence>
<dbReference type="InterPro" id="IPR007632">
    <property type="entry name" value="Anoctamin"/>
</dbReference>
<keyword evidence="8" id="KW-1185">Reference proteome</keyword>
<evidence type="ECO:0000313" key="8">
    <source>
        <dbReference type="Proteomes" id="UP000030745"/>
    </source>
</evidence>
<dbReference type="PANTHER" id="PTHR12308">
    <property type="entry name" value="ANOCTAMIN"/>
    <property type="match status" value="1"/>
</dbReference>
<accession>A0A067CS88</accession>